<dbReference type="Gene3D" id="3.20.20.450">
    <property type="entry name" value="EAL domain"/>
    <property type="match status" value="1"/>
</dbReference>
<organism evidence="5 6">
    <name type="scientific">Crenobacter oryzisoli</name>
    <dbReference type="NCBI Taxonomy" id="3056844"/>
    <lineage>
        <taxon>Bacteria</taxon>
        <taxon>Pseudomonadati</taxon>
        <taxon>Pseudomonadota</taxon>
        <taxon>Betaproteobacteria</taxon>
        <taxon>Neisseriales</taxon>
        <taxon>Neisseriaceae</taxon>
        <taxon>Crenobacter</taxon>
    </lineage>
</organism>
<dbReference type="SMART" id="SM00091">
    <property type="entry name" value="PAS"/>
    <property type="match status" value="6"/>
</dbReference>
<dbReference type="InterPro" id="IPR029016">
    <property type="entry name" value="GAF-like_dom_sf"/>
</dbReference>
<evidence type="ECO:0000259" key="1">
    <source>
        <dbReference type="PROSITE" id="PS50112"/>
    </source>
</evidence>
<dbReference type="InterPro" id="IPR035919">
    <property type="entry name" value="EAL_sf"/>
</dbReference>
<evidence type="ECO:0000259" key="4">
    <source>
        <dbReference type="PROSITE" id="PS50887"/>
    </source>
</evidence>
<dbReference type="Pfam" id="PF00563">
    <property type="entry name" value="EAL"/>
    <property type="match status" value="1"/>
</dbReference>
<dbReference type="InterPro" id="IPR000700">
    <property type="entry name" value="PAS-assoc_C"/>
</dbReference>
<evidence type="ECO:0000259" key="2">
    <source>
        <dbReference type="PROSITE" id="PS50113"/>
    </source>
</evidence>
<dbReference type="InterPro" id="IPR013656">
    <property type="entry name" value="PAS_4"/>
</dbReference>
<dbReference type="SUPFAM" id="SSF55781">
    <property type="entry name" value="GAF domain-like"/>
    <property type="match status" value="1"/>
</dbReference>
<dbReference type="Pfam" id="PF08447">
    <property type="entry name" value="PAS_3"/>
    <property type="match status" value="1"/>
</dbReference>
<comment type="caution">
    <text evidence="5">The sequence shown here is derived from an EMBL/GenBank/DDBJ whole genome shotgun (WGS) entry which is preliminary data.</text>
</comment>
<dbReference type="InterPro" id="IPR013655">
    <property type="entry name" value="PAS_fold_3"/>
</dbReference>
<dbReference type="InterPro" id="IPR043128">
    <property type="entry name" value="Rev_trsase/Diguanyl_cyclase"/>
</dbReference>
<dbReference type="InterPro" id="IPR035965">
    <property type="entry name" value="PAS-like_dom_sf"/>
</dbReference>
<dbReference type="PROSITE" id="PS50883">
    <property type="entry name" value="EAL"/>
    <property type="match status" value="1"/>
</dbReference>
<dbReference type="Gene3D" id="3.30.450.40">
    <property type="match status" value="1"/>
</dbReference>
<dbReference type="Pfam" id="PF08448">
    <property type="entry name" value="PAS_4"/>
    <property type="match status" value="1"/>
</dbReference>
<evidence type="ECO:0000259" key="3">
    <source>
        <dbReference type="PROSITE" id="PS50883"/>
    </source>
</evidence>
<dbReference type="InterPro" id="IPR001633">
    <property type="entry name" value="EAL_dom"/>
</dbReference>
<dbReference type="PROSITE" id="PS50112">
    <property type="entry name" value="PAS"/>
    <property type="match status" value="1"/>
</dbReference>
<dbReference type="CDD" id="cd00130">
    <property type="entry name" value="PAS"/>
    <property type="match status" value="4"/>
</dbReference>
<feature type="domain" description="PAS" evidence="1">
    <location>
        <begin position="318"/>
        <end position="360"/>
    </location>
</feature>
<dbReference type="Pfam" id="PF13426">
    <property type="entry name" value="PAS_9"/>
    <property type="match status" value="2"/>
</dbReference>
<reference evidence="5" key="1">
    <citation type="submission" date="2023-06" db="EMBL/GenBank/DDBJ databases">
        <authorList>
            <person name="Zhang S."/>
        </authorList>
    </citation>
    <scope>NUCLEOTIDE SEQUENCE</scope>
    <source>
        <strain evidence="5">SG2303</strain>
    </source>
</reference>
<dbReference type="InterPro" id="IPR001610">
    <property type="entry name" value="PAC"/>
</dbReference>
<dbReference type="InterPro" id="IPR003018">
    <property type="entry name" value="GAF"/>
</dbReference>
<dbReference type="SMART" id="SM00267">
    <property type="entry name" value="GGDEF"/>
    <property type="match status" value="1"/>
</dbReference>
<dbReference type="SMART" id="SM00052">
    <property type="entry name" value="EAL"/>
    <property type="match status" value="1"/>
</dbReference>
<feature type="domain" description="EAL" evidence="3">
    <location>
        <begin position="1109"/>
        <end position="1361"/>
    </location>
</feature>
<dbReference type="NCBIfam" id="TIGR00254">
    <property type="entry name" value="GGDEF"/>
    <property type="match status" value="1"/>
</dbReference>
<gene>
    <name evidence="5" type="ORF">QU481_04675</name>
</gene>
<sequence>METVFADPALIRYRQQFARLNGGFALCDARSAGLVVRHANAQLDKLLASEVEPIGRTLADLITPASYPGDAALLDILTRQGSWSFERLLDGGCWLAGRLLPLCDVAGRIDYLLLLLDDASANQQHYAEFERNRVLLQKLTQIHTRFIQKDDPHQLFSLLLDLLLSEAGSEYGFIGEVLREPDGTPYLKVHVISEIGWDAESRALYMQHRSGGMLFRNLDTLFGATLTSGKPVIANDPANDPRSGGTPPGHPVFDNYLGLPLYHRGVMIGMLGVANRQGGFAADLVTGLMPLVNTCSALLAAQRSEREHLAVTQHLQQSEGRLQAVLDSLAEGLLVISRDHEVLLSNPSAEAILGLPSPELYASSSKMVDWQAVDGDGSPLSFEAFPHRRTLRDGRPISDELLGLRRPDGRRCWISVNTRPLFRDEEPTPFAVICSFSDMTRQRAAEVALSESEVRWRLALECAGDLVFDINIDTGEVGMPERWCAFLGIGAGKTGRALLEEWRRRIHPDDLGRVNQLIQQHIDAHSERFDAEYRLYCERGWLWVRVRGRVLGSENGTRRMIGTLSDVTEQHRLHADLGRYRQMIAATSDAIAFFCNDGRLQIANDAMLELFGQPRAAVLQRSLGDCLGDDLADFLLARIGNAPRVHFQRWLPLPNAGPGVFDVRLERLAATPDQPAGLMLAIRDVTCRARDSELLREVQRVAVIGGWEADHRLERVHATDGVAAALGLPWPEAGMGLTGLFDALPDDGRARLTEAVMQAFADSGALALDLRLQRDGAVRHVRFRGEVRSFGESERRLVGAVQDVTAEKRASAELKLSALVFEHCNDGVLVMDAGLTVVSANPASCRLFGRPVERLLGLHPDALMSEPSALDVWQRAAGPDGWSGELVGHLGRGRDLALWGTLSCVRDSHGVLSHYIAVITDFSERKRAEAQIEHMARYDFLTGLPNRVVLEEALAQTIERSHLAGRRFALLFVDLDRFKNINDTHGHSAGDQILRAVANRLQAVVGSDGLVCRYGGDEFVILLESLATPEAVEPVLGRLHRAVSKPTDIGFGLMMQVSPSIGVSFYPQDGDEAETLLKHADAALYQAKADGRDTYCFFQPEMRQRAAEYLALEIALRQALPQQQLYLRFQPQLELATGRVDSIEALLRWRHPVLGQVSPDRFIPIAEETGMIVPISLWVVEEALKLAARLQTEGRGVPVVVNLSVSQFRAEVIDVICERVRASGLPAGSIDVEVTETMLLSNSERVLQLLAQLRETGVGLVLDDFGVGYSSLSYLRQFPFHKVKIDRSFVAELPVRDDDALITRAMIDLAHGLRLKVVAEGIETAEQAAMLRSMSCDVGQGYWLAEPLPLPALLTFLDERA</sequence>
<dbReference type="CDD" id="cd01948">
    <property type="entry name" value="EAL"/>
    <property type="match status" value="1"/>
</dbReference>
<dbReference type="SUPFAM" id="SSF55073">
    <property type="entry name" value="Nucleotide cyclase"/>
    <property type="match status" value="1"/>
</dbReference>
<dbReference type="InterPro" id="IPR029787">
    <property type="entry name" value="Nucleotide_cyclase"/>
</dbReference>
<dbReference type="Pfam" id="PF00990">
    <property type="entry name" value="GGDEF"/>
    <property type="match status" value="1"/>
</dbReference>
<dbReference type="CDD" id="cd01949">
    <property type="entry name" value="GGDEF"/>
    <property type="match status" value="1"/>
</dbReference>
<feature type="domain" description="PAC" evidence="2">
    <location>
        <begin position="880"/>
        <end position="934"/>
    </location>
</feature>
<dbReference type="Pfam" id="PF13185">
    <property type="entry name" value="GAF_2"/>
    <property type="match status" value="1"/>
</dbReference>
<dbReference type="InterPro" id="IPR052155">
    <property type="entry name" value="Biofilm_reg_signaling"/>
</dbReference>
<evidence type="ECO:0000313" key="5">
    <source>
        <dbReference type="EMBL" id="MDN0074183.1"/>
    </source>
</evidence>
<dbReference type="PROSITE" id="PS50113">
    <property type="entry name" value="PAC"/>
    <property type="match status" value="2"/>
</dbReference>
<evidence type="ECO:0000313" key="6">
    <source>
        <dbReference type="Proteomes" id="UP001168540"/>
    </source>
</evidence>
<proteinExistence type="predicted"/>
<dbReference type="SMART" id="SM00086">
    <property type="entry name" value="PAC"/>
    <property type="match status" value="4"/>
</dbReference>
<feature type="domain" description="PAC" evidence="2">
    <location>
        <begin position="398"/>
        <end position="451"/>
    </location>
</feature>
<dbReference type="EMBL" id="JAUEDK010000005">
    <property type="protein sequence ID" value="MDN0074183.1"/>
    <property type="molecule type" value="Genomic_DNA"/>
</dbReference>
<dbReference type="Gene3D" id="3.30.450.20">
    <property type="entry name" value="PAS domain"/>
    <property type="match status" value="5"/>
</dbReference>
<dbReference type="PROSITE" id="PS50887">
    <property type="entry name" value="GGDEF"/>
    <property type="match status" value="1"/>
</dbReference>
<dbReference type="Gene3D" id="3.30.70.270">
    <property type="match status" value="1"/>
</dbReference>
<dbReference type="NCBIfam" id="TIGR00229">
    <property type="entry name" value="sensory_box"/>
    <property type="match status" value="2"/>
</dbReference>
<feature type="domain" description="GGDEF" evidence="4">
    <location>
        <begin position="966"/>
        <end position="1100"/>
    </location>
</feature>
<name>A0ABT7XKE3_9NEIS</name>
<keyword evidence="6" id="KW-1185">Reference proteome</keyword>
<dbReference type="SUPFAM" id="SSF55785">
    <property type="entry name" value="PYP-like sensor domain (PAS domain)"/>
    <property type="match status" value="5"/>
</dbReference>
<dbReference type="PANTHER" id="PTHR44757:SF2">
    <property type="entry name" value="BIOFILM ARCHITECTURE MAINTENANCE PROTEIN MBAA"/>
    <property type="match status" value="1"/>
</dbReference>
<accession>A0ABT7XKE3</accession>
<dbReference type="InterPro" id="IPR000014">
    <property type="entry name" value="PAS"/>
</dbReference>
<dbReference type="SUPFAM" id="SSF141868">
    <property type="entry name" value="EAL domain-like"/>
    <property type="match status" value="1"/>
</dbReference>
<dbReference type="InterPro" id="IPR000160">
    <property type="entry name" value="GGDEF_dom"/>
</dbReference>
<dbReference type="Proteomes" id="UP001168540">
    <property type="component" value="Unassembled WGS sequence"/>
</dbReference>
<protein>
    <submittedName>
        <fullName evidence="5">EAL domain-containing protein</fullName>
    </submittedName>
</protein>
<dbReference type="PANTHER" id="PTHR44757">
    <property type="entry name" value="DIGUANYLATE CYCLASE DGCP"/>
    <property type="match status" value="1"/>
</dbReference>
<dbReference type="RefSeq" id="WP_289828733.1">
    <property type="nucleotide sequence ID" value="NZ_JAUEDK010000005.1"/>
</dbReference>